<name>A0A3L6L6A6_9TRYP</name>
<evidence type="ECO:0000313" key="7">
    <source>
        <dbReference type="Proteomes" id="UP000266743"/>
    </source>
</evidence>
<dbReference type="Proteomes" id="UP000266743">
    <property type="component" value="Chromosome 6"/>
</dbReference>
<feature type="chain" id="PRO_5036339229" evidence="2">
    <location>
        <begin position="24"/>
        <end position="485"/>
    </location>
</feature>
<dbReference type="AlphaFoldDB" id="A0A3L6L6A6"/>
<dbReference type="EMBL" id="QSBY01000006">
    <property type="protein sequence ID" value="RHW71918.1"/>
    <property type="molecule type" value="Genomic_DNA"/>
</dbReference>
<sequence>MRQTRYIQVGAFLLALLPALVVSAGIPLHNRKAQLKTPCDASHYATAVGDSAISAFTAALGRAQEASLAANKLHLLASKLTGPHKTVAAILAALTGAAATDAIGKIAAAAPNFARGFAALNEIKGGQMIVAEMLKSKIEDVATVGAASSTAGGTLLKIKPKLQPTPTKACHDDQGKPTKTEDKAAEDTGDVTLTLFSLKAETPGNTHNAKLTLCGHASAGQDPSTTACQDSRDNLRIKGGGFVVKKEITTTSTAAGGTISYSALTERDTVPNGATLTAQLAGVAKLEDAVQNLEKITTTAEAKTLEESGSLKKSLAKALAGDTASYADSKTKKQVDAFLTTVFGKDASTVTGVTVKELKDLKPPKTTFSGAGDTTLEEMSDHNQIADATTYYTVRSYIADQEEKNKNQASPSCPTNAYKTKEPPKTADECKKHTTEKPCKDEKGCEFDEKKPDGERCFPKAETDKRNEKLFPGNLRVSVSQVFIR</sequence>
<evidence type="ECO:0000313" key="5">
    <source>
        <dbReference type="EMBL" id="RHW72075.1"/>
    </source>
</evidence>
<feature type="compositionally biased region" description="Basic and acidic residues" evidence="1">
    <location>
        <begin position="169"/>
        <end position="185"/>
    </location>
</feature>
<gene>
    <name evidence="4" type="ORF">DPX39_060064100</name>
    <name evidence="5" type="ORF">DPX39_060070200</name>
    <name evidence="6" type="ORF">DPX39_060076200</name>
    <name evidence="3" type="ORF">DPX39_060082400</name>
</gene>
<dbReference type="EMBL" id="QSBY01000006">
    <property type="protein sequence ID" value="RHW72064.1"/>
    <property type="molecule type" value="Genomic_DNA"/>
</dbReference>
<feature type="compositionally biased region" description="Polar residues" evidence="1">
    <location>
        <begin position="407"/>
        <end position="418"/>
    </location>
</feature>
<dbReference type="SUPFAM" id="SSF58087">
    <property type="entry name" value="Variant surface glycoprotein (N-terminal domain)"/>
    <property type="match status" value="1"/>
</dbReference>
<keyword evidence="2" id="KW-0732">Signal</keyword>
<accession>A0A3L6L6A6</accession>
<reference evidence="6 7" key="1">
    <citation type="submission" date="2018-09" db="EMBL/GenBank/DDBJ databases">
        <title>whole genome sequence of T. equiperdum IVM-t1 strain.</title>
        <authorList>
            <person name="Suganuma K."/>
        </authorList>
    </citation>
    <scope>NUCLEOTIDE SEQUENCE [LARGE SCALE GENOMIC DNA]</scope>
    <source>
        <strain evidence="6 7">IVM-t1</strain>
    </source>
</reference>
<evidence type="ECO:0000313" key="4">
    <source>
        <dbReference type="EMBL" id="RHW72064.1"/>
    </source>
</evidence>
<proteinExistence type="predicted"/>
<comment type="caution">
    <text evidence="6">The sequence shown here is derived from an EMBL/GenBank/DDBJ whole genome shotgun (WGS) entry which is preliminary data.</text>
</comment>
<feature type="signal peptide" evidence="2">
    <location>
        <begin position="1"/>
        <end position="23"/>
    </location>
</feature>
<evidence type="ECO:0000313" key="6">
    <source>
        <dbReference type="EMBL" id="RHW72213.1"/>
    </source>
</evidence>
<evidence type="ECO:0000313" key="3">
    <source>
        <dbReference type="EMBL" id="RHW71918.1"/>
    </source>
</evidence>
<evidence type="ECO:0000256" key="1">
    <source>
        <dbReference type="SAM" id="MobiDB-lite"/>
    </source>
</evidence>
<feature type="region of interest" description="Disordered" evidence="1">
    <location>
        <begin position="402"/>
        <end position="451"/>
    </location>
</feature>
<dbReference type="EMBL" id="QSBY01000006">
    <property type="protein sequence ID" value="RHW72075.1"/>
    <property type="molecule type" value="Genomic_DNA"/>
</dbReference>
<evidence type="ECO:0000256" key="2">
    <source>
        <dbReference type="SAM" id="SignalP"/>
    </source>
</evidence>
<protein>
    <submittedName>
        <fullName evidence="6">Variant surface glycoprotein</fullName>
    </submittedName>
</protein>
<feature type="region of interest" description="Disordered" evidence="1">
    <location>
        <begin position="163"/>
        <end position="185"/>
    </location>
</feature>
<dbReference type="EMBL" id="QSBY01000006">
    <property type="protein sequence ID" value="RHW72213.1"/>
    <property type="molecule type" value="Genomic_DNA"/>
</dbReference>
<feature type="compositionally biased region" description="Basic and acidic residues" evidence="1">
    <location>
        <begin position="419"/>
        <end position="451"/>
    </location>
</feature>
<organism evidence="6 7">
    <name type="scientific">Trypanosoma brucei equiperdum</name>
    <dbReference type="NCBI Taxonomy" id="630700"/>
    <lineage>
        <taxon>Eukaryota</taxon>
        <taxon>Discoba</taxon>
        <taxon>Euglenozoa</taxon>
        <taxon>Kinetoplastea</taxon>
        <taxon>Metakinetoplastina</taxon>
        <taxon>Trypanosomatida</taxon>
        <taxon>Trypanosomatidae</taxon>
        <taxon>Trypanosoma</taxon>
    </lineage>
</organism>